<keyword evidence="3" id="KW-1185">Reference proteome</keyword>
<feature type="transmembrane region" description="Helical" evidence="1">
    <location>
        <begin position="12"/>
        <end position="36"/>
    </location>
</feature>
<reference evidence="2 3" key="1">
    <citation type="submission" date="2016-10" db="EMBL/GenBank/DDBJ databases">
        <authorList>
            <person name="de Groot N.N."/>
        </authorList>
    </citation>
    <scope>NUCLEOTIDE SEQUENCE [LARGE SCALE GENOMIC DNA]</scope>
    <source>
        <strain evidence="2 3">DSM 23310</strain>
    </source>
</reference>
<dbReference type="RefSeq" id="WP_093752236.1">
    <property type="nucleotide sequence ID" value="NZ_BSYN01000007.1"/>
</dbReference>
<gene>
    <name evidence="2" type="ORF">SAMN05660923_01428</name>
</gene>
<accession>A0A1H2XG08</accession>
<sequence length="248" mass="27914">MDINKGSFSLRNAIFPAIMTIISFLLFIGVYLYVTITAIEPYYLVGLVFAIPFICFGVVTYFTGIGQLKAVNSIIITIFLIIVLSIAMFIAFIFISIDAATTETTDIAKYERVMKHRGYPENLLISHFPEEIPDNARNIVFRYNPAFGMGGENFNLKFETDSESINNYIHHFSQVAKWIGKADASEAEENGILSGIFSGIGYEELPEDFTIYLIDSRSDGPVKWNHGMLSLVAISKEKNEIIFIAENW</sequence>
<dbReference type="AlphaFoldDB" id="A0A1H2XG08"/>
<keyword evidence="1" id="KW-0472">Membrane</keyword>
<dbReference type="EMBL" id="FNNG01000005">
    <property type="protein sequence ID" value="SDW91696.1"/>
    <property type="molecule type" value="Genomic_DNA"/>
</dbReference>
<feature type="transmembrane region" description="Helical" evidence="1">
    <location>
        <begin position="74"/>
        <end position="97"/>
    </location>
</feature>
<protein>
    <submittedName>
        <fullName evidence="2">Uncharacterized protein</fullName>
    </submittedName>
</protein>
<dbReference type="OrthoDB" id="1895591at2"/>
<organism evidence="2 3">
    <name type="scientific">Tepidimicrobium xylanilyticum</name>
    <dbReference type="NCBI Taxonomy" id="1123352"/>
    <lineage>
        <taxon>Bacteria</taxon>
        <taxon>Bacillati</taxon>
        <taxon>Bacillota</taxon>
        <taxon>Tissierellia</taxon>
        <taxon>Tissierellales</taxon>
        <taxon>Tepidimicrobiaceae</taxon>
        <taxon>Tepidimicrobium</taxon>
    </lineage>
</organism>
<keyword evidence="1" id="KW-1133">Transmembrane helix</keyword>
<proteinExistence type="predicted"/>
<evidence type="ECO:0000313" key="2">
    <source>
        <dbReference type="EMBL" id="SDW91696.1"/>
    </source>
</evidence>
<name>A0A1H2XG08_9FIRM</name>
<dbReference type="Proteomes" id="UP000198828">
    <property type="component" value="Unassembled WGS sequence"/>
</dbReference>
<evidence type="ECO:0000313" key="3">
    <source>
        <dbReference type="Proteomes" id="UP000198828"/>
    </source>
</evidence>
<evidence type="ECO:0000256" key="1">
    <source>
        <dbReference type="SAM" id="Phobius"/>
    </source>
</evidence>
<feature type="transmembrane region" description="Helical" evidence="1">
    <location>
        <begin position="42"/>
        <end position="62"/>
    </location>
</feature>
<keyword evidence="1" id="KW-0812">Transmembrane</keyword>